<keyword evidence="3" id="KW-1185">Reference proteome</keyword>
<evidence type="ECO:0000313" key="3">
    <source>
        <dbReference type="Proteomes" id="UP001444071"/>
    </source>
</evidence>
<dbReference type="PROSITE" id="PS50200">
    <property type="entry name" value="RA"/>
    <property type="match status" value="1"/>
</dbReference>
<sequence>MTFHARRVTLPAITPLCLQKRVIKVYDENNTSKAVEVPTDVTARDVCQLFVLKNHCIDDHSWTLIDHLTQLGIERTIEDHEDVMDVVSGSGMDTDSRLYFRKNYAKYEFFKKPL</sequence>
<dbReference type="InterPro" id="IPR029071">
    <property type="entry name" value="Ubiquitin-like_domsf"/>
</dbReference>
<dbReference type="EMBL" id="JAHRIM010060931">
    <property type="protein sequence ID" value="MEQ2271068.1"/>
    <property type="molecule type" value="Genomic_DNA"/>
</dbReference>
<gene>
    <name evidence="2" type="primary">GRB14_2</name>
    <name evidence="2" type="ORF">XENORESO_021193</name>
</gene>
<dbReference type="PANTHER" id="PTHR11243">
    <property type="entry name" value="GROWTH FACTOR RECEPTOR-BOUND PROTEIN"/>
    <property type="match status" value="1"/>
</dbReference>
<evidence type="ECO:0000259" key="1">
    <source>
        <dbReference type="PROSITE" id="PS50200"/>
    </source>
</evidence>
<dbReference type="SUPFAM" id="SSF54236">
    <property type="entry name" value="Ubiquitin-like"/>
    <property type="match status" value="1"/>
</dbReference>
<feature type="domain" description="Ras-associating" evidence="1">
    <location>
        <begin position="19"/>
        <end position="105"/>
    </location>
</feature>
<accession>A0ABV0WN47</accession>
<protein>
    <submittedName>
        <fullName evidence="2">Growth factor receptor-bound protein 14</fullName>
    </submittedName>
</protein>
<keyword evidence="2" id="KW-0675">Receptor</keyword>
<dbReference type="Pfam" id="PF21989">
    <property type="entry name" value="RA_2"/>
    <property type="match status" value="1"/>
</dbReference>
<dbReference type="PANTHER" id="PTHR11243:SF22">
    <property type="entry name" value="GROWTH FACTOR RECEPTOR-BOUND PROTEIN 14"/>
    <property type="match status" value="1"/>
</dbReference>
<feature type="non-terminal residue" evidence="2">
    <location>
        <position position="114"/>
    </location>
</feature>
<dbReference type="InterPro" id="IPR000159">
    <property type="entry name" value="RA_dom"/>
</dbReference>
<organism evidence="2 3">
    <name type="scientific">Xenotaenia resolanae</name>
    <dbReference type="NCBI Taxonomy" id="208358"/>
    <lineage>
        <taxon>Eukaryota</taxon>
        <taxon>Metazoa</taxon>
        <taxon>Chordata</taxon>
        <taxon>Craniata</taxon>
        <taxon>Vertebrata</taxon>
        <taxon>Euteleostomi</taxon>
        <taxon>Actinopterygii</taxon>
        <taxon>Neopterygii</taxon>
        <taxon>Teleostei</taxon>
        <taxon>Neoteleostei</taxon>
        <taxon>Acanthomorphata</taxon>
        <taxon>Ovalentaria</taxon>
        <taxon>Atherinomorphae</taxon>
        <taxon>Cyprinodontiformes</taxon>
        <taxon>Goodeidae</taxon>
        <taxon>Xenotaenia</taxon>
    </lineage>
</organism>
<dbReference type="Proteomes" id="UP001444071">
    <property type="component" value="Unassembled WGS sequence"/>
</dbReference>
<comment type="caution">
    <text evidence="2">The sequence shown here is derived from an EMBL/GenBank/DDBJ whole genome shotgun (WGS) entry which is preliminary data.</text>
</comment>
<reference evidence="2 3" key="1">
    <citation type="submission" date="2021-06" db="EMBL/GenBank/DDBJ databases">
        <authorList>
            <person name="Palmer J.M."/>
        </authorList>
    </citation>
    <scope>NUCLEOTIDE SEQUENCE [LARGE SCALE GENOMIC DNA]</scope>
    <source>
        <strain evidence="2 3">XR_2019</strain>
        <tissue evidence="2">Muscle</tissue>
    </source>
</reference>
<evidence type="ECO:0000313" key="2">
    <source>
        <dbReference type="EMBL" id="MEQ2271068.1"/>
    </source>
</evidence>
<name>A0ABV0WN47_9TELE</name>
<dbReference type="InterPro" id="IPR039664">
    <property type="entry name" value="GRB/APBB1IP"/>
</dbReference>
<dbReference type="SMART" id="SM00314">
    <property type="entry name" value="RA"/>
    <property type="match status" value="1"/>
</dbReference>
<dbReference type="Gene3D" id="3.10.20.90">
    <property type="entry name" value="Phosphatidylinositol 3-kinase Catalytic Subunit, Chain A, domain 1"/>
    <property type="match status" value="1"/>
</dbReference>
<proteinExistence type="predicted"/>